<dbReference type="Gene3D" id="2.10.109.10">
    <property type="entry name" value="Umud Fragment, subunit A"/>
    <property type="match status" value="1"/>
</dbReference>
<feature type="domain" description="Peptidase S26" evidence="1">
    <location>
        <begin position="26"/>
        <end position="184"/>
    </location>
</feature>
<dbReference type="InterPro" id="IPR036286">
    <property type="entry name" value="LexA/Signal_pep-like_sf"/>
</dbReference>
<organism evidence="2">
    <name type="scientific">uncultured Sphingopyxis sp</name>
    <dbReference type="NCBI Taxonomy" id="310581"/>
    <lineage>
        <taxon>Bacteria</taxon>
        <taxon>Pseudomonadati</taxon>
        <taxon>Pseudomonadota</taxon>
        <taxon>Alphaproteobacteria</taxon>
        <taxon>Sphingomonadales</taxon>
        <taxon>Sphingomonadaceae</taxon>
        <taxon>Sphingopyxis</taxon>
        <taxon>environmental samples</taxon>
    </lineage>
</organism>
<dbReference type="AlphaFoldDB" id="A0A1Y5PT22"/>
<gene>
    <name evidence="2" type="ORF">SPPYR_0736</name>
</gene>
<sequence length="186" mass="20370">MRRSSIRIVGRALRAALRRRRWRVCLIGICAGLFLSLGVTIAAPPRPRLLWNASASAPVGLWRVSPGSSVVRGDMVVVRLASPWRELAARRHYLPANVPLLKRVAAVPGDRVCGFGPWIFVAGRMAAVRRGADGAGRAMPWWQGCRTLGPDALLLLMDDPASFDGRYFGPVKRSAVVGKTVPLWLR</sequence>
<dbReference type="Pfam" id="PF10502">
    <property type="entry name" value="Peptidase_S26"/>
    <property type="match status" value="1"/>
</dbReference>
<reference evidence="2" key="1">
    <citation type="submission" date="2016-03" db="EMBL/GenBank/DDBJ databases">
        <authorList>
            <person name="Ploux O."/>
        </authorList>
    </citation>
    <scope>NUCLEOTIDE SEQUENCE</scope>
    <source>
        <strain evidence="2">UC10</strain>
    </source>
</reference>
<dbReference type="GO" id="GO:0006465">
    <property type="term" value="P:signal peptide processing"/>
    <property type="evidence" value="ECO:0007669"/>
    <property type="project" value="InterPro"/>
</dbReference>
<dbReference type="GO" id="GO:0004252">
    <property type="term" value="F:serine-type endopeptidase activity"/>
    <property type="evidence" value="ECO:0007669"/>
    <property type="project" value="InterPro"/>
</dbReference>
<dbReference type="InterPro" id="IPR019533">
    <property type="entry name" value="Peptidase_S26"/>
</dbReference>
<name>A0A1Y5PT22_9SPHN</name>
<evidence type="ECO:0000259" key="1">
    <source>
        <dbReference type="Pfam" id="PF10502"/>
    </source>
</evidence>
<dbReference type="KEGG" id="sphu:SPPYR_0736"/>
<dbReference type="RefSeq" id="WP_295323811.1">
    <property type="nucleotide sequence ID" value="NZ_LT598653.1"/>
</dbReference>
<evidence type="ECO:0000313" key="2">
    <source>
        <dbReference type="EMBL" id="SBV31856.1"/>
    </source>
</evidence>
<proteinExistence type="predicted"/>
<accession>A0A1Y5PT22</accession>
<protein>
    <submittedName>
        <fullName evidence="2">Peptidase S26 conserved region</fullName>
    </submittedName>
</protein>
<dbReference type="SUPFAM" id="SSF51306">
    <property type="entry name" value="LexA/Signal peptidase"/>
    <property type="match status" value="1"/>
</dbReference>
<dbReference type="EMBL" id="LT598653">
    <property type="protein sequence ID" value="SBV31856.1"/>
    <property type="molecule type" value="Genomic_DNA"/>
</dbReference>